<evidence type="ECO:0000313" key="4">
    <source>
        <dbReference type="Proteomes" id="UP001165083"/>
    </source>
</evidence>
<comment type="caution">
    <text evidence="3">The sequence shown here is derived from an EMBL/GenBank/DDBJ whole genome shotgun (WGS) entry which is preliminary data.</text>
</comment>
<feature type="coiled-coil region" evidence="1">
    <location>
        <begin position="143"/>
        <end position="177"/>
    </location>
</feature>
<dbReference type="PANTHER" id="PTHR13844">
    <property type="entry name" value="SWI/SNF-RELATED MATRIX-ASSOCIATED ACTIN-DEPENDENT REGULATOR OF CHROMATIN SUBFAMILY D"/>
    <property type="match status" value="1"/>
</dbReference>
<keyword evidence="1" id="KW-0175">Coiled coil</keyword>
<gene>
    <name evidence="3" type="ORF">Plil01_000202500</name>
</gene>
<dbReference type="Pfam" id="PF02201">
    <property type="entry name" value="SWIB"/>
    <property type="match status" value="1"/>
</dbReference>
<keyword evidence="4" id="KW-1185">Reference proteome</keyword>
<protein>
    <submittedName>
        <fullName evidence="3">Unnamed protein product</fullName>
    </submittedName>
</protein>
<evidence type="ECO:0000313" key="3">
    <source>
        <dbReference type="EMBL" id="GMF11309.1"/>
    </source>
</evidence>
<sequence>MSHDVDALEVSRAGSTAHTVKIKLLAAQTPERFTISPELEAAIGQYLGPAKAFTKQDIVLAMWEYIKLRNLIKEDDCRVVVCDERLVQVLNCVSLPFTSIVVALKQHLTPINVIDLEYTLSLSKACESELLDEKFFDVSVAATSELDKARVRALKQYEELQQEQQKEMALLQAQELDILERLQTYTRKKEWMTQFAQDPCGFMADVKISQQNDEEVRVCDNLDYYLLLDRSNKNLYVQILAAETELDEFSIPRPQQFTQTWVREVVGELLTSRPAN</sequence>
<dbReference type="Gene3D" id="1.10.245.10">
    <property type="entry name" value="SWIB/MDM2 domain"/>
    <property type="match status" value="1"/>
</dbReference>
<dbReference type="CDD" id="cd00855">
    <property type="entry name" value="SWIB-MDM2"/>
    <property type="match status" value="1"/>
</dbReference>
<dbReference type="PROSITE" id="PS51925">
    <property type="entry name" value="SWIB_MDM2"/>
    <property type="match status" value="1"/>
</dbReference>
<feature type="domain" description="DM2" evidence="2">
    <location>
        <begin position="28"/>
        <end position="110"/>
    </location>
</feature>
<dbReference type="InterPro" id="IPR036885">
    <property type="entry name" value="SWIB_MDM2_dom_sf"/>
</dbReference>
<dbReference type="SUPFAM" id="SSF47592">
    <property type="entry name" value="SWIB/MDM2 domain"/>
    <property type="match status" value="1"/>
</dbReference>
<proteinExistence type="predicted"/>
<dbReference type="InterPro" id="IPR019835">
    <property type="entry name" value="SWIB_domain"/>
</dbReference>
<dbReference type="Proteomes" id="UP001165083">
    <property type="component" value="Unassembled WGS sequence"/>
</dbReference>
<reference evidence="3" key="1">
    <citation type="submission" date="2023-04" db="EMBL/GenBank/DDBJ databases">
        <title>Phytophthora lilii NBRC 32176.</title>
        <authorList>
            <person name="Ichikawa N."/>
            <person name="Sato H."/>
            <person name="Tonouchi N."/>
        </authorList>
    </citation>
    <scope>NUCLEOTIDE SEQUENCE</scope>
    <source>
        <strain evidence="3">NBRC 32176</strain>
    </source>
</reference>
<organism evidence="3 4">
    <name type="scientific">Phytophthora lilii</name>
    <dbReference type="NCBI Taxonomy" id="2077276"/>
    <lineage>
        <taxon>Eukaryota</taxon>
        <taxon>Sar</taxon>
        <taxon>Stramenopiles</taxon>
        <taxon>Oomycota</taxon>
        <taxon>Peronosporomycetes</taxon>
        <taxon>Peronosporales</taxon>
        <taxon>Peronosporaceae</taxon>
        <taxon>Phytophthora</taxon>
    </lineage>
</organism>
<dbReference type="OrthoDB" id="10263741at2759"/>
<dbReference type="AlphaFoldDB" id="A0A9W6TDX7"/>
<dbReference type="InterPro" id="IPR003121">
    <property type="entry name" value="SWIB_MDM2_domain"/>
</dbReference>
<name>A0A9W6TDX7_9STRA</name>
<evidence type="ECO:0000259" key="2">
    <source>
        <dbReference type="PROSITE" id="PS51925"/>
    </source>
</evidence>
<evidence type="ECO:0000256" key="1">
    <source>
        <dbReference type="SAM" id="Coils"/>
    </source>
</evidence>
<accession>A0A9W6TDX7</accession>
<dbReference type="SMART" id="SM00151">
    <property type="entry name" value="SWIB"/>
    <property type="match status" value="1"/>
</dbReference>
<dbReference type="EMBL" id="BSXW01000072">
    <property type="protein sequence ID" value="GMF11309.1"/>
    <property type="molecule type" value="Genomic_DNA"/>
</dbReference>